<dbReference type="Gramene" id="PAN32313">
    <property type="protein sequence ID" value="PAN32313"/>
    <property type="gene ID" value="PAHAL_5G477600"/>
</dbReference>
<protein>
    <recommendedName>
        <fullName evidence="2">DUF674 domain-containing protein</fullName>
    </recommendedName>
</protein>
<dbReference type="AlphaFoldDB" id="A0A2S3HXX3"/>
<dbReference type="PANTHER" id="PTHR33103">
    <property type="entry name" value="OS01G0153900 PROTEIN"/>
    <property type="match status" value="1"/>
</dbReference>
<dbReference type="InterPro" id="IPR007750">
    <property type="entry name" value="DUF674"/>
</dbReference>
<organism evidence="1">
    <name type="scientific">Panicum hallii</name>
    <dbReference type="NCBI Taxonomy" id="206008"/>
    <lineage>
        <taxon>Eukaryota</taxon>
        <taxon>Viridiplantae</taxon>
        <taxon>Streptophyta</taxon>
        <taxon>Embryophyta</taxon>
        <taxon>Tracheophyta</taxon>
        <taxon>Spermatophyta</taxon>
        <taxon>Magnoliopsida</taxon>
        <taxon>Liliopsida</taxon>
        <taxon>Poales</taxon>
        <taxon>Poaceae</taxon>
        <taxon>PACMAD clade</taxon>
        <taxon>Panicoideae</taxon>
        <taxon>Panicodae</taxon>
        <taxon>Paniceae</taxon>
        <taxon>Panicinae</taxon>
        <taxon>Panicum</taxon>
        <taxon>Panicum sect. Panicum</taxon>
    </lineage>
</organism>
<evidence type="ECO:0008006" key="2">
    <source>
        <dbReference type="Google" id="ProtNLM"/>
    </source>
</evidence>
<gene>
    <name evidence="1" type="ORF">PAHAL_5G477600</name>
</gene>
<dbReference type="Pfam" id="PF05056">
    <property type="entry name" value="DUF674"/>
    <property type="match status" value="2"/>
</dbReference>
<evidence type="ECO:0000313" key="1">
    <source>
        <dbReference type="EMBL" id="PAN32313.1"/>
    </source>
</evidence>
<proteinExistence type="predicted"/>
<sequence length="288" mass="29610">MSSGTAATPAASAPPPTMKLVVDAGAERVLFAEAGKDVVDFIFGVLAMPLGAADRLLVGRGGELGSIASAERMDAAACVQSAAARDALLLMVDPAAPPRHSHAPSAAAELSLSEPALSSPFAPAVPPLFEDNPTAPLFSAATAGFPFAGMPEPPQPPAPSTTSIKLSRPGPNRALPLYLNLCDACRAARLSKGSGGFVKDLATPYTVTDDLTVTPTMSSASTLALLKRLGVKDLDALEERTVSIGQEEALGILNAALRSKTVLTDAFLPKRKRPRVSGDEDGTRSTSE</sequence>
<reference evidence="1" key="1">
    <citation type="submission" date="2018-04" db="EMBL/GenBank/DDBJ databases">
        <title>WGS assembly of Panicum hallii.</title>
        <authorList>
            <person name="Lovell J."/>
            <person name="Jenkins J."/>
            <person name="Lowry D."/>
            <person name="Mamidi S."/>
            <person name="Sreedasyam A."/>
            <person name="Weng X."/>
            <person name="Barry K."/>
            <person name="Bonette J."/>
            <person name="Campitelli B."/>
            <person name="Daum C."/>
            <person name="Gordon S."/>
            <person name="Gould B."/>
            <person name="Lipzen A."/>
            <person name="Macqueen A."/>
            <person name="Palacio-Mejia J."/>
            <person name="Plott C."/>
            <person name="Shakirov E."/>
            <person name="Shu S."/>
            <person name="Yoshinaga Y."/>
            <person name="Zane M."/>
            <person name="Rokhsar D."/>
            <person name="Grimwood J."/>
            <person name="Schmutz J."/>
            <person name="Juenger T."/>
        </authorList>
    </citation>
    <scope>NUCLEOTIDE SEQUENCE [LARGE SCALE GENOMIC DNA]</scope>
    <source>
        <strain evidence="1">FIL2</strain>
    </source>
</reference>
<dbReference type="PANTHER" id="PTHR33103:SF40">
    <property type="entry name" value="OS01G0153600 PROTEIN"/>
    <property type="match status" value="1"/>
</dbReference>
<dbReference type="Proteomes" id="UP000243499">
    <property type="component" value="Chromosome 5"/>
</dbReference>
<name>A0A2S3HXX3_9POAL</name>
<accession>A0A2S3HXX3</accession>
<dbReference type="EMBL" id="CM008050">
    <property type="protein sequence ID" value="PAN32313.1"/>
    <property type="molecule type" value="Genomic_DNA"/>
</dbReference>